<dbReference type="Proteomes" id="UP000005426">
    <property type="component" value="Unassembled WGS sequence"/>
</dbReference>
<evidence type="ECO:0008006" key="4">
    <source>
        <dbReference type="Google" id="ProtNLM"/>
    </source>
</evidence>
<proteinExistence type="predicted"/>
<sequence>MYCSSLLGLMSTAAFSCWPCTPSPSFVIDGGVALIPTPWFTLPALGRTAGTYTCKHFYGQPDTATKWYCYHCYCRYYLTPLCSA</sequence>
<dbReference type="EMBL" id="ABDG02000026">
    <property type="protein sequence ID" value="EHK42877.1"/>
    <property type="molecule type" value="Genomic_DNA"/>
</dbReference>
<name>G9P3B6_HYPAI</name>
<evidence type="ECO:0000256" key="1">
    <source>
        <dbReference type="SAM" id="SignalP"/>
    </source>
</evidence>
<organism evidence="2 3">
    <name type="scientific">Hypocrea atroviridis (strain ATCC 20476 / IMI 206040)</name>
    <name type="common">Trichoderma atroviride</name>
    <dbReference type="NCBI Taxonomy" id="452589"/>
    <lineage>
        <taxon>Eukaryota</taxon>
        <taxon>Fungi</taxon>
        <taxon>Dikarya</taxon>
        <taxon>Ascomycota</taxon>
        <taxon>Pezizomycotina</taxon>
        <taxon>Sordariomycetes</taxon>
        <taxon>Hypocreomycetidae</taxon>
        <taxon>Hypocreales</taxon>
        <taxon>Hypocreaceae</taxon>
        <taxon>Trichoderma</taxon>
    </lineage>
</organism>
<feature type="chain" id="PRO_5003524880" description="Secreted protein" evidence="1">
    <location>
        <begin position="17"/>
        <end position="84"/>
    </location>
</feature>
<keyword evidence="3" id="KW-1185">Reference proteome</keyword>
<evidence type="ECO:0000313" key="3">
    <source>
        <dbReference type="Proteomes" id="UP000005426"/>
    </source>
</evidence>
<reference evidence="2 3" key="1">
    <citation type="journal article" date="2011" name="Genome Biol.">
        <title>Comparative genome sequence analysis underscores mycoparasitism as the ancestral life style of Trichoderma.</title>
        <authorList>
            <person name="Kubicek C.P."/>
            <person name="Herrera-Estrella A."/>
            <person name="Seidl-Seiboth V."/>
            <person name="Martinez D.A."/>
            <person name="Druzhinina I.S."/>
            <person name="Thon M."/>
            <person name="Zeilinger S."/>
            <person name="Casas-Flores S."/>
            <person name="Horwitz B.A."/>
            <person name="Mukherjee P.K."/>
            <person name="Mukherjee M."/>
            <person name="Kredics L."/>
            <person name="Alcaraz L.D."/>
            <person name="Aerts A."/>
            <person name="Antal Z."/>
            <person name="Atanasova L."/>
            <person name="Cervantes-Badillo M.G."/>
            <person name="Challacombe J."/>
            <person name="Chertkov O."/>
            <person name="McCluskey K."/>
            <person name="Coulpier F."/>
            <person name="Deshpande N."/>
            <person name="von Doehren H."/>
            <person name="Ebbole D.J."/>
            <person name="Esquivel-Naranjo E.U."/>
            <person name="Fekete E."/>
            <person name="Flipphi M."/>
            <person name="Glaser F."/>
            <person name="Gomez-Rodriguez E.Y."/>
            <person name="Gruber S."/>
            <person name="Han C."/>
            <person name="Henrissat B."/>
            <person name="Hermosa R."/>
            <person name="Hernandez-Onate M."/>
            <person name="Karaffa L."/>
            <person name="Kosti I."/>
            <person name="Le Crom S."/>
            <person name="Lindquist E."/>
            <person name="Lucas S."/>
            <person name="Luebeck M."/>
            <person name="Luebeck P.S."/>
            <person name="Margeot A."/>
            <person name="Metz B."/>
            <person name="Misra M."/>
            <person name="Nevalainen H."/>
            <person name="Omann M."/>
            <person name="Packer N."/>
            <person name="Perrone G."/>
            <person name="Uresti-Rivera E.E."/>
            <person name="Salamov A."/>
            <person name="Schmoll M."/>
            <person name="Seiboth B."/>
            <person name="Shapiro H."/>
            <person name="Sukno S."/>
            <person name="Tamayo-Ramos J.A."/>
            <person name="Tisch D."/>
            <person name="Wiest A."/>
            <person name="Wilkinson H.H."/>
            <person name="Zhang M."/>
            <person name="Coutinho P.M."/>
            <person name="Kenerley C.M."/>
            <person name="Monte E."/>
            <person name="Baker S.E."/>
            <person name="Grigoriev I.V."/>
        </authorList>
    </citation>
    <scope>NUCLEOTIDE SEQUENCE [LARGE SCALE GENOMIC DNA]</scope>
    <source>
        <strain evidence="3">ATCC 20476 / IMI 206040</strain>
    </source>
</reference>
<evidence type="ECO:0000313" key="2">
    <source>
        <dbReference type="EMBL" id="EHK42877.1"/>
    </source>
</evidence>
<comment type="caution">
    <text evidence="2">The sequence shown here is derived from an EMBL/GenBank/DDBJ whole genome shotgun (WGS) entry which is preliminary data.</text>
</comment>
<dbReference type="AlphaFoldDB" id="G9P3B6"/>
<keyword evidence="1" id="KW-0732">Signal</keyword>
<accession>G9P3B6</accession>
<dbReference type="HOGENOM" id="CLU_2527756_0_0_1"/>
<gene>
    <name evidence="2" type="ORF">TRIATDRAFT_300903</name>
</gene>
<protein>
    <recommendedName>
        <fullName evidence="4">Secreted protein</fullName>
    </recommendedName>
</protein>
<feature type="signal peptide" evidence="1">
    <location>
        <begin position="1"/>
        <end position="16"/>
    </location>
</feature>